<dbReference type="Pfam" id="PF01738">
    <property type="entry name" value="DLH"/>
    <property type="match status" value="1"/>
</dbReference>
<dbReference type="Proteomes" id="UP001422759">
    <property type="component" value="Unassembled WGS sequence"/>
</dbReference>
<proteinExistence type="predicted"/>
<feature type="domain" description="Dienelactone hydrolase" evidence="1">
    <location>
        <begin position="20"/>
        <end position="248"/>
    </location>
</feature>
<dbReference type="InterPro" id="IPR002925">
    <property type="entry name" value="Dienelactn_hydro"/>
</dbReference>
<reference evidence="2 3" key="1">
    <citation type="journal article" date="2019" name="Int. J. Syst. Evol. Microbiol.">
        <title>The Global Catalogue of Microorganisms (GCM) 10K type strain sequencing project: providing services to taxonomists for standard genome sequencing and annotation.</title>
        <authorList>
            <consortium name="The Broad Institute Genomics Platform"/>
            <consortium name="The Broad Institute Genome Sequencing Center for Infectious Disease"/>
            <person name="Wu L."/>
            <person name="Ma J."/>
        </authorList>
    </citation>
    <scope>NUCLEOTIDE SEQUENCE [LARGE SCALE GENOMIC DNA]</scope>
    <source>
        <strain evidence="2 3">JCM 14560</strain>
    </source>
</reference>
<keyword evidence="2" id="KW-0378">Hydrolase</keyword>
<comment type="caution">
    <text evidence="2">The sequence shown here is derived from an EMBL/GenBank/DDBJ whole genome shotgun (WGS) entry which is preliminary data.</text>
</comment>
<evidence type="ECO:0000313" key="3">
    <source>
        <dbReference type="Proteomes" id="UP001422759"/>
    </source>
</evidence>
<name>A0ABN2ZP21_9ACTN</name>
<sequence length="248" mass="26764">MPEITGSWEPLGTADAPGPEAYVIRPTGAVLGSVVVCSELYGVNEYVREVCDRLAATGYAAVAPDYYWRQARRPDFPYTAEGREDGLALMRRLDRDELLADAALALAAARALAPDRGTAFLGLSMGGHIALRAATALRFELAAVFYPGWALNSGFPLVGPVPPVEQSGDIAANGVFVLGFVGDRDHIVPQEEWQAVERRLTAARVPHELVTYPGAGHGFACEDRPADYEPAAGDDAWRRVFEAFGQYL</sequence>
<dbReference type="PANTHER" id="PTHR46623">
    <property type="entry name" value="CARBOXYMETHYLENEBUTENOLIDASE-RELATED"/>
    <property type="match status" value="1"/>
</dbReference>
<dbReference type="GO" id="GO:0016787">
    <property type="term" value="F:hydrolase activity"/>
    <property type="evidence" value="ECO:0007669"/>
    <property type="project" value="UniProtKB-KW"/>
</dbReference>
<protein>
    <submittedName>
        <fullName evidence="2">Dienelactone hydrolase family protein</fullName>
    </submittedName>
</protein>
<dbReference type="InterPro" id="IPR029058">
    <property type="entry name" value="AB_hydrolase_fold"/>
</dbReference>
<dbReference type="RefSeq" id="WP_344465700.1">
    <property type="nucleotide sequence ID" value="NZ_BAAANT010000017.1"/>
</dbReference>
<gene>
    <name evidence="2" type="ORF">GCM10009760_33780</name>
</gene>
<keyword evidence="3" id="KW-1185">Reference proteome</keyword>
<dbReference type="Gene3D" id="3.40.50.1820">
    <property type="entry name" value="alpha/beta hydrolase"/>
    <property type="match status" value="1"/>
</dbReference>
<accession>A0ABN2ZP21</accession>
<dbReference type="EMBL" id="BAAANT010000017">
    <property type="protein sequence ID" value="GAA2145292.1"/>
    <property type="molecule type" value="Genomic_DNA"/>
</dbReference>
<dbReference type="SUPFAM" id="SSF53474">
    <property type="entry name" value="alpha/beta-Hydrolases"/>
    <property type="match status" value="1"/>
</dbReference>
<dbReference type="InterPro" id="IPR051049">
    <property type="entry name" value="Dienelactone_hydrolase-like"/>
</dbReference>
<evidence type="ECO:0000259" key="1">
    <source>
        <dbReference type="Pfam" id="PF01738"/>
    </source>
</evidence>
<evidence type="ECO:0000313" key="2">
    <source>
        <dbReference type="EMBL" id="GAA2145292.1"/>
    </source>
</evidence>
<dbReference type="PANTHER" id="PTHR46623:SF6">
    <property type="entry name" value="ALPHA_BETA-HYDROLASES SUPERFAMILY PROTEIN"/>
    <property type="match status" value="1"/>
</dbReference>
<organism evidence="2 3">
    <name type="scientific">Kitasatospora kazusensis</name>
    <dbReference type="NCBI Taxonomy" id="407974"/>
    <lineage>
        <taxon>Bacteria</taxon>
        <taxon>Bacillati</taxon>
        <taxon>Actinomycetota</taxon>
        <taxon>Actinomycetes</taxon>
        <taxon>Kitasatosporales</taxon>
        <taxon>Streptomycetaceae</taxon>
        <taxon>Kitasatospora</taxon>
    </lineage>
</organism>